<sequence length="66" mass="7592">MSSPQHEKQKETSKKSLRADWEPTQTAKLNLFETQYIRANLVATVTKEKIPMDVAYALNEVYSGIY</sequence>
<comment type="caution">
    <text evidence="2">The sequence shown here is derived from an EMBL/GenBank/DDBJ whole genome shotgun (WGS) entry which is preliminary data.</text>
</comment>
<feature type="region of interest" description="Disordered" evidence="1">
    <location>
        <begin position="1"/>
        <end position="20"/>
    </location>
</feature>
<dbReference type="EMBL" id="BGZK01001918">
    <property type="protein sequence ID" value="GBP88272.1"/>
    <property type="molecule type" value="Genomic_DNA"/>
</dbReference>
<name>A0A4C1ZLS1_EUMVA</name>
<protein>
    <submittedName>
        <fullName evidence="2">Uncharacterized protein</fullName>
    </submittedName>
</protein>
<reference evidence="2 3" key="1">
    <citation type="journal article" date="2019" name="Commun. Biol.">
        <title>The bagworm genome reveals a unique fibroin gene that provides high tensile strength.</title>
        <authorList>
            <person name="Kono N."/>
            <person name="Nakamura H."/>
            <person name="Ohtoshi R."/>
            <person name="Tomita M."/>
            <person name="Numata K."/>
            <person name="Arakawa K."/>
        </authorList>
    </citation>
    <scope>NUCLEOTIDE SEQUENCE [LARGE SCALE GENOMIC DNA]</scope>
</reference>
<evidence type="ECO:0000313" key="2">
    <source>
        <dbReference type="EMBL" id="GBP88272.1"/>
    </source>
</evidence>
<proteinExistence type="predicted"/>
<evidence type="ECO:0000313" key="3">
    <source>
        <dbReference type="Proteomes" id="UP000299102"/>
    </source>
</evidence>
<evidence type="ECO:0000256" key="1">
    <source>
        <dbReference type="SAM" id="MobiDB-lite"/>
    </source>
</evidence>
<gene>
    <name evidence="2" type="ORF">EVAR_82733_1</name>
</gene>
<organism evidence="2 3">
    <name type="scientific">Eumeta variegata</name>
    <name type="common">Bagworm moth</name>
    <name type="synonym">Eumeta japonica</name>
    <dbReference type="NCBI Taxonomy" id="151549"/>
    <lineage>
        <taxon>Eukaryota</taxon>
        <taxon>Metazoa</taxon>
        <taxon>Ecdysozoa</taxon>
        <taxon>Arthropoda</taxon>
        <taxon>Hexapoda</taxon>
        <taxon>Insecta</taxon>
        <taxon>Pterygota</taxon>
        <taxon>Neoptera</taxon>
        <taxon>Endopterygota</taxon>
        <taxon>Lepidoptera</taxon>
        <taxon>Glossata</taxon>
        <taxon>Ditrysia</taxon>
        <taxon>Tineoidea</taxon>
        <taxon>Psychidae</taxon>
        <taxon>Oiketicinae</taxon>
        <taxon>Eumeta</taxon>
    </lineage>
</organism>
<dbReference type="AlphaFoldDB" id="A0A4C1ZLS1"/>
<keyword evidence="3" id="KW-1185">Reference proteome</keyword>
<accession>A0A4C1ZLS1</accession>
<dbReference type="OrthoDB" id="9995375at2759"/>
<dbReference type="Proteomes" id="UP000299102">
    <property type="component" value="Unassembled WGS sequence"/>
</dbReference>